<dbReference type="PANTHER" id="PTHR12775:SF0">
    <property type="entry name" value="REPLICATION TERMINATION FACTOR 2"/>
    <property type="match status" value="1"/>
</dbReference>
<reference evidence="1 2" key="1">
    <citation type="journal article" date="2024" name="Nat. Commun.">
        <title>Phylogenomics reveals the evolutionary origins of lichenization in chlorophyte algae.</title>
        <authorList>
            <person name="Puginier C."/>
            <person name="Libourel C."/>
            <person name="Otte J."/>
            <person name="Skaloud P."/>
            <person name="Haon M."/>
            <person name="Grisel S."/>
            <person name="Petersen M."/>
            <person name="Berrin J.G."/>
            <person name="Delaux P.M."/>
            <person name="Dal Grande F."/>
            <person name="Keller J."/>
        </authorList>
    </citation>
    <scope>NUCLEOTIDE SEQUENCE [LARGE SCALE GENOMIC DNA]</scope>
    <source>
        <strain evidence="1 2">SAG 2145</strain>
    </source>
</reference>
<proteinExistence type="predicted"/>
<evidence type="ECO:0000313" key="2">
    <source>
        <dbReference type="Proteomes" id="UP001438707"/>
    </source>
</evidence>
<keyword evidence="2" id="KW-1185">Reference proteome</keyword>
<accession>A0AAW1RVS1</accession>
<protein>
    <submittedName>
        <fullName evidence="1">Uncharacterized protein</fullName>
    </submittedName>
</protein>
<dbReference type="Proteomes" id="UP001438707">
    <property type="component" value="Unassembled WGS sequence"/>
</dbReference>
<comment type="caution">
    <text evidence="1">The sequence shown here is derived from an EMBL/GenBank/DDBJ whole genome shotgun (WGS) entry which is preliminary data.</text>
</comment>
<dbReference type="GO" id="GO:0006274">
    <property type="term" value="P:DNA replication termination"/>
    <property type="evidence" value="ECO:0007669"/>
    <property type="project" value="TreeGrafter"/>
</dbReference>
<dbReference type="EMBL" id="JALJOS010000006">
    <property type="protein sequence ID" value="KAK9837897.1"/>
    <property type="molecule type" value="Genomic_DNA"/>
</dbReference>
<dbReference type="PANTHER" id="PTHR12775">
    <property type="entry name" value="PROTEIN C20ORF43 HOMOLOG"/>
    <property type="match status" value="1"/>
</dbReference>
<dbReference type="Pfam" id="PF04641">
    <property type="entry name" value="Rtf2"/>
    <property type="match status" value="1"/>
</dbReference>
<name>A0AAW1RVS1_9CHLO</name>
<sequence>MPAQSAGRQLKASGLAEKKAARWTSCSLTSEPLKSPASADFLGNLFNREAVLRFLLARKVRTHESTAAVWNEPGPSAKQKGCICCAPAMGSRFPRPAQHQISGMPNH</sequence>
<organism evidence="1 2">
    <name type="scientific">Apatococcus lobatus</name>
    <dbReference type="NCBI Taxonomy" id="904363"/>
    <lineage>
        <taxon>Eukaryota</taxon>
        <taxon>Viridiplantae</taxon>
        <taxon>Chlorophyta</taxon>
        <taxon>core chlorophytes</taxon>
        <taxon>Trebouxiophyceae</taxon>
        <taxon>Chlorellales</taxon>
        <taxon>Chlorellaceae</taxon>
        <taxon>Apatococcus</taxon>
    </lineage>
</organism>
<dbReference type="GO" id="GO:0005634">
    <property type="term" value="C:nucleus"/>
    <property type="evidence" value="ECO:0007669"/>
    <property type="project" value="TreeGrafter"/>
</dbReference>
<dbReference type="InterPro" id="IPR006735">
    <property type="entry name" value="Rtf2"/>
</dbReference>
<dbReference type="AlphaFoldDB" id="A0AAW1RVS1"/>
<gene>
    <name evidence="1" type="ORF">WJX74_007445</name>
</gene>
<evidence type="ECO:0000313" key="1">
    <source>
        <dbReference type="EMBL" id="KAK9837897.1"/>
    </source>
</evidence>